<dbReference type="Proteomes" id="UP000051012">
    <property type="component" value="Unassembled WGS sequence"/>
</dbReference>
<name>A0A0S7YCK2_UNCT6</name>
<feature type="domain" description="4Fe-4S ferredoxin-type" evidence="5">
    <location>
        <begin position="8"/>
        <end position="37"/>
    </location>
</feature>
<feature type="domain" description="4Fe-4S ferredoxin-type" evidence="5">
    <location>
        <begin position="38"/>
        <end position="67"/>
    </location>
</feature>
<dbReference type="AlphaFoldDB" id="A0A0S7YCK2"/>
<comment type="caution">
    <text evidence="6">The sequence shown here is derived from an EMBL/GenBank/DDBJ whole genome shotgun (WGS) entry which is preliminary data.</text>
</comment>
<keyword evidence="3" id="KW-0408">Iron</keyword>
<evidence type="ECO:0000256" key="2">
    <source>
        <dbReference type="ARBA" id="ARBA00022723"/>
    </source>
</evidence>
<evidence type="ECO:0000313" key="6">
    <source>
        <dbReference type="EMBL" id="KPJ72243.1"/>
    </source>
</evidence>
<dbReference type="PANTHER" id="PTHR43687">
    <property type="entry name" value="ADENYLYLSULFATE REDUCTASE, BETA SUBUNIT"/>
    <property type="match status" value="1"/>
</dbReference>
<dbReference type="SUPFAM" id="SSF54862">
    <property type="entry name" value="4Fe-4S ferredoxins"/>
    <property type="match status" value="1"/>
</dbReference>
<dbReference type="Gene3D" id="3.30.70.20">
    <property type="match status" value="1"/>
</dbReference>
<evidence type="ECO:0000256" key="3">
    <source>
        <dbReference type="ARBA" id="ARBA00023004"/>
    </source>
</evidence>
<evidence type="ECO:0000259" key="5">
    <source>
        <dbReference type="PROSITE" id="PS51379"/>
    </source>
</evidence>
<dbReference type="PROSITE" id="PS00198">
    <property type="entry name" value="4FE4S_FER_1"/>
    <property type="match status" value="2"/>
</dbReference>
<dbReference type="PANTHER" id="PTHR43687:SF4">
    <property type="entry name" value="BLR5484 PROTEIN"/>
    <property type="match status" value="1"/>
</dbReference>
<evidence type="ECO:0000313" key="7">
    <source>
        <dbReference type="Proteomes" id="UP000051012"/>
    </source>
</evidence>
<dbReference type="GO" id="GO:0051539">
    <property type="term" value="F:4 iron, 4 sulfur cluster binding"/>
    <property type="evidence" value="ECO:0007669"/>
    <property type="project" value="UniProtKB-KW"/>
</dbReference>
<organism evidence="6 7">
    <name type="scientific">candidate division TA06 bacterium DG_78</name>
    <dbReference type="NCBI Taxonomy" id="1703772"/>
    <lineage>
        <taxon>Bacteria</taxon>
        <taxon>Bacteria division TA06</taxon>
    </lineage>
</organism>
<proteinExistence type="predicted"/>
<dbReference type="PROSITE" id="PS51379">
    <property type="entry name" value="4FE4S_FER_2"/>
    <property type="match status" value="2"/>
</dbReference>
<evidence type="ECO:0000256" key="1">
    <source>
        <dbReference type="ARBA" id="ARBA00022485"/>
    </source>
</evidence>
<keyword evidence="4" id="KW-0411">Iron-sulfur</keyword>
<sequence>MAVGTRKFIVVVNEDWCKGCEICVAFCPKNVLTMNKGKVKVDNPDACTGCQLCEIYCPDFAIKVNQTEDRTS</sequence>
<dbReference type="InterPro" id="IPR050572">
    <property type="entry name" value="Fe-S_Ferredoxin"/>
</dbReference>
<gene>
    <name evidence="6" type="ORF">AMJ52_06945</name>
</gene>
<dbReference type="Pfam" id="PF12838">
    <property type="entry name" value="Fer4_7"/>
    <property type="match status" value="1"/>
</dbReference>
<evidence type="ECO:0000256" key="4">
    <source>
        <dbReference type="ARBA" id="ARBA00023014"/>
    </source>
</evidence>
<dbReference type="InterPro" id="IPR017896">
    <property type="entry name" value="4Fe4S_Fe-S-bd"/>
</dbReference>
<keyword evidence="1" id="KW-0004">4Fe-4S</keyword>
<reference evidence="6 7" key="1">
    <citation type="journal article" date="2015" name="Microbiome">
        <title>Genomic resolution of linkages in carbon, nitrogen, and sulfur cycling among widespread estuary sediment bacteria.</title>
        <authorList>
            <person name="Baker B.J."/>
            <person name="Lazar C.S."/>
            <person name="Teske A.P."/>
            <person name="Dick G.J."/>
        </authorList>
    </citation>
    <scope>NUCLEOTIDE SEQUENCE [LARGE SCALE GENOMIC DNA]</scope>
    <source>
        <strain evidence="6">DG_78</strain>
    </source>
</reference>
<dbReference type="GO" id="GO:0046872">
    <property type="term" value="F:metal ion binding"/>
    <property type="evidence" value="ECO:0007669"/>
    <property type="project" value="UniProtKB-KW"/>
</dbReference>
<dbReference type="InterPro" id="IPR017900">
    <property type="entry name" value="4Fe4S_Fe_S_CS"/>
</dbReference>
<dbReference type="EMBL" id="LJNI01000088">
    <property type="protein sequence ID" value="KPJ72243.1"/>
    <property type="molecule type" value="Genomic_DNA"/>
</dbReference>
<accession>A0A0S7YCK2</accession>
<protein>
    <recommendedName>
        <fullName evidence="5">4Fe-4S ferredoxin-type domain-containing protein</fullName>
    </recommendedName>
</protein>
<keyword evidence="2" id="KW-0479">Metal-binding</keyword>